<dbReference type="InterPro" id="IPR050471">
    <property type="entry name" value="AB_hydrolase"/>
</dbReference>
<dbReference type="GO" id="GO:0016787">
    <property type="term" value="F:hydrolase activity"/>
    <property type="evidence" value="ECO:0007669"/>
    <property type="project" value="UniProtKB-KW"/>
</dbReference>
<evidence type="ECO:0000256" key="1">
    <source>
        <dbReference type="ARBA" id="ARBA00022559"/>
    </source>
</evidence>
<accession>A0A099D1K9</accession>
<dbReference type="PRINTS" id="PR00412">
    <property type="entry name" value="EPOXHYDRLASE"/>
</dbReference>
<keyword evidence="6" id="KW-1185">Reference proteome</keyword>
<evidence type="ECO:0000313" key="7">
    <source>
        <dbReference type="Proteomes" id="UP000215043"/>
    </source>
</evidence>
<dbReference type="Proteomes" id="UP000215043">
    <property type="component" value="Chromosome"/>
</dbReference>
<dbReference type="Proteomes" id="UP000029737">
    <property type="component" value="Unassembled WGS sequence"/>
</dbReference>
<evidence type="ECO:0000256" key="2">
    <source>
        <dbReference type="SAM" id="MobiDB-lite"/>
    </source>
</evidence>
<keyword evidence="1" id="KW-0560">Oxidoreductase</keyword>
<evidence type="ECO:0000313" key="5">
    <source>
        <dbReference type="EMBL" id="KGI80043.1"/>
    </source>
</evidence>
<organism evidence="4 7">
    <name type="scientific">Actinopolyspora erythraea</name>
    <dbReference type="NCBI Taxonomy" id="414996"/>
    <lineage>
        <taxon>Bacteria</taxon>
        <taxon>Bacillati</taxon>
        <taxon>Actinomycetota</taxon>
        <taxon>Actinomycetes</taxon>
        <taxon>Actinopolysporales</taxon>
        <taxon>Actinopolysporaceae</taxon>
        <taxon>Actinopolyspora</taxon>
    </lineage>
</organism>
<dbReference type="Pfam" id="PF00561">
    <property type="entry name" value="Abhydrolase_1"/>
    <property type="match status" value="1"/>
</dbReference>
<gene>
    <name evidence="4" type="ORF">CDG81_05325</name>
    <name evidence="5" type="ORF">IL38_20320</name>
</gene>
<dbReference type="InterPro" id="IPR029058">
    <property type="entry name" value="AB_hydrolase_fold"/>
</dbReference>
<keyword evidence="4" id="KW-0378">Hydrolase</keyword>
<reference evidence="5 6" key="1">
    <citation type="journal article" date="2014" name="PLoS ONE">
        <title>Identification and Characterization of a New Erythromycin Biosynthetic Gene Cluster in Actinopolyspora erythraea YIM90600, a Novel Erythronolide-Producing Halophilic Actinomycete Isolated from Salt Field.</title>
        <authorList>
            <person name="Chen D."/>
            <person name="Feng J."/>
            <person name="Huang L."/>
            <person name="Zhang Q."/>
            <person name="Wu J."/>
            <person name="Zhu X."/>
            <person name="Duan Y."/>
            <person name="Xu Z."/>
        </authorList>
    </citation>
    <scope>NUCLEOTIDE SEQUENCE [LARGE SCALE GENOMIC DNA]</scope>
    <source>
        <strain evidence="5 6">YIM90600</strain>
    </source>
</reference>
<dbReference type="InterPro" id="IPR000073">
    <property type="entry name" value="AB_hydrolase_1"/>
</dbReference>
<dbReference type="PANTHER" id="PTHR43433:SF4">
    <property type="entry name" value="NON-HEME CHLOROPEROXIDASE-RELATED"/>
    <property type="match status" value="1"/>
</dbReference>
<dbReference type="Gene3D" id="3.40.50.1820">
    <property type="entry name" value="alpha/beta hydrolase"/>
    <property type="match status" value="1"/>
</dbReference>
<dbReference type="InterPro" id="IPR000639">
    <property type="entry name" value="Epox_hydrolase-like"/>
</dbReference>
<dbReference type="OrthoDB" id="9785847at2"/>
<keyword evidence="1" id="KW-0575">Peroxidase</keyword>
<protein>
    <submittedName>
        <fullName evidence="4">Alpha/beta hydrolase</fullName>
    </submittedName>
</protein>
<dbReference type="AlphaFoldDB" id="A0A099D1K9"/>
<evidence type="ECO:0000313" key="6">
    <source>
        <dbReference type="Proteomes" id="UP000029737"/>
    </source>
</evidence>
<dbReference type="SUPFAM" id="SSF53474">
    <property type="entry name" value="alpha/beta-Hydrolases"/>
    <property type="match status" value="1"/>
</dbReference>
<dbReference type="RefSeq" id="WP_043577062.1">
    <property type="nucleotide sequence ID" value="NZ_CP022752.1"/>
</dbReference>
<reference evidence="4 7" key="2">
    <citation type="submission" date="2017-08" db="EMBL/GenBank/DDBJ databases">
        <title>The complete genome sequence of moderately halophilic actinomycete Actinopolyspora erythraea YIM 90600, the producer of novel erythromycin, novel actinopolysporins A-C and tubercidin.</title>
        <authorList>
            <person name="Yin M."/>
            <person name="Tang S."/>
        </authorList>
    </citation>
    <scope>NUCLEOTIDE SEQUENCE [LARGE SCALE GENOMIC DNA]</scope>
    <source>
        <strain evidence="4 7">YIM 90600</strain>
    </source>
</reference>
<sequence length="271" mass="29111">MHYVESGAGTPLVLLHAFPVDARMWDGVRTELDAHFRVLAPDQRGMGQSPLHEAAAPELTSGDSPWPDEREPSPDSAAEDVLALLDELRLPSAYVAGCSMGGYVAMALARRAPERIDGLILADTKAEADSTEQRDNRLRVADRAEREGTTGWLAGDTLPGILGRTTRHRRDNVVERARALVEQQPSAGVAWAQRAMAARPDSSGTLRAYEGPALVLVGDEDALSPPESARDMAALLPRGELVTLPEAGHLSPLETPETFANAVREWLDGSG</sequence>
<evidence type="ECO:0000313" key="4">
    <source>
        <dbReference type="EMBL" id="ASU77826.1"/>
    </source>
</evidence>
<name>A0A099D1K9_9ACTN</name>
<dbReference type="EMBL" id="JPMV01000037">
    <property type="protein sequence ID" value="KGI80043.1"/>
    <property type="molecule type" value="Genomic_DNA"/>
</dbReference>
<dbReference type="EMBL" id="CP022752">
    <property type="protein sequence ID" value="ASU77826.1"/>
    <property type="molecule type" value="Genomic_DNA"/>
</dbReference>
<feature type="region of interest" description="Disordered" evidence="2">
    <location>
        <begin position="55"/>
        <end position="77"/>
    </location>
</feature>
<dbReference type="eggNOG" id="COG2267">
    <property type="taxonomic scope" value="Bacteria"/>
</dbReference>
<feature type="domain" description="AB hydrolase-1" evidence="3">
    <location>
        <begin position="11"/>
        <end position="254"/>
    </location>
</feature>
<evidence type="ECO:0000259" key="3">
    <source>
        <dbReference type="Pfam" id="PF00561"/>
    </source>
</evidence>
<proteinExistence type="predicted"/>
<dbReference type="GO" id="GO:0004601">
    <property type="term" value="F:peroxidase activity"/>
    <property type="evidence" value="ECO:0007669"/>
    <property type="project" value="UniProtKB-KW"/>
</dbReference>
<dbReference type="PANTHER" id="PTHR43433">
    <property type="entry name" value="HYDROLASE, ALPHA/BETA FOLD FAMILY PROTEIN"/>
    <property type="match status" value="1"/>
</dbReference>
<dbReference type="HOGENOM" id="CLU_020336_50_4_11"/>
<dbReference type="KEGG" id="aey:CDG81_05325"/>